<name>A0A0A8ZWW3_ARUDO</name>
<reference evidence="2" key="1">
    <citation type="submission" date="2014-09" db="EMBL/GenBank/DDBJ databases">
        <authorList>
            <person name="Magalhaes I.L.F."/>
            <person name="Oliveira U."/>
            <person name="Santos F.R."/>
            <person name="Vidigal T.H.D.A."/>
            <person name="Brescovit A.D."/>
            <person name="Santos A.J."/>
        </authorList>
    </citation>
    <scope>NUCLEOTIDE SEQUENCE</scope>
    <source>
        <tissue evidence="2">Shoot tissue taken approximately 20 cm above the soil surface</tissue>
    </source>
</reference>
<organism evidence="2">
    <name type="scientific">Arundo donax</name>
    <name type="common">Giant reed</name>
    <name type="synonym">Donax arundinaceus</name>
    <dbReference type="NCBI Taxonomy" id="35708"/>
    <lineage>
        <taxon>Eukaryota</taxon>
        <taxon>Viridiplantae</taxon>
        <taxon>Streptophyta</taxon>
        <taxon>Embryophyta</taxon>
        <taxon>Tracheophyta</taxon>
        <taxon>Spermatophyta</taxon>
        <taxon>Magnoliopsida</taxon>
        <taxon>Liliopsida</taxon>
        <taxon>Poales</taxon>
        <taxon>Poaceae</taxon>
        <taxon>PACMAD clade</taxon>
        <taxon>Arundinoideae</taxon>
        <taxon>Arundineae</taxon>
        <taxon>Arundo</taxon>
    </lineage>
</organism>
<dbReference type="EMBL" id="GBRH01255687">
    <property type="protein sequence ID" value="JAD42208.1"/>
    <property type="molecule type" value="Transcribed_RNA"/>
</dbReference>
<reference evidence="2" key="2">
    <citation type="journal article" date="2015" name="Data Brief">
        <title>Shoot transcriptome of the giant reed, Arundo donax.</title>
        <authorList>
            <person name="Barrero R.A."/>
            <person name="Guerrero F.D."/>
            <person name="Moolhuijzen P."/>
            <person name="Goolsby J.A."/>
            <person name="Tidwell J."/>
            <person name="Bellgard S.E."/>
            <person name="Bellgard M.I."/>
        </authorList>
    </citation>
    <scope>NUCLEOTIDE SEQUENCE</scope>
    <source>
        <tissue evidence="2">Shoot tissue taken approximately 20 cm above the soil surface</tissue>
    </source>
</reference>
<protein>
    <submittedName>
        <fullName evidence="2">Uncharacterized protein</fullName>
    </submittedName>
</protein>
<feature type="region of interest" description="Disordered" evidence="1">
    <location>
        <begin position="1"/>
        <end position="22"/>
    </location>
</feature>
<sequence>MFHRNHHLSPHTNPPVAQLTKK</sequence>
<proteinExistence type="predicted"/>
<dbReference type="AlphaFoldDB" id="A0A0A8ZWW3"/>
<evidence type="ECO:0000256" key="1">
    <source>
        <dbReference type="SAM" id="MobiDB-lite"/>
    </source>
</evidence>
<evidence type="ECO:0000313" key="2">
    <source>
        <dbReference type="EMBL" id="JAD42208.1"/>
    </source>
</evidence>
<accession>A0A0A8ZWW3</accession>